<evidence type="ECO:0000313" key="2">
    <source>
        <dbReference type="Proteomes" id="UP001596472"/>
    </source>
</evidence>
<keyword evidence="2" id="KW-1185">Reference proteome</keyword>
<evidence type="ECO:0000313" key="1">
    <source>
        <dbReference type="EMBL" id="MFC7337450.1"/>
    </source>
</evidence>
<proteinExistence type="predicted"/>
<organism evidence="1 2">
    <name type="scientific">Haloferula chungangensis</name>
    <dbReference type="NCBI Taxonomy" id="1048331"/>
    <lineage>
        <taxon>Bacteria</taxon>
        <taxon>Pseudomonadati</taxon>
        <taxon>Verrucomicrobiota</taxon>
        <taxon>Verrucomicrobiia</taxon>
        <taxon>Verrucomicrobiales</taxon>
        <taxon>Verrucomicrobiaceae</taxon>
        <taxon>Haloferula</taxon>
    </lineage>
</organism>
<comment type="caution">
    <text evidence="1">The sequence shown here is derived from an EMBL/GenBank/DDBJ whole genome shotgun (WGS) entry which is preliminary data.</text>
</comment>
<reference evidence="2" key="1">
    <citation type="journal article" date="2019" name="Int. J. Syst. Evol. Microbiol.">
        <title>The Global Catalogue of Microorganisms (GCM) 10K type strain sequencing project: providing services to taxonomists for standard genome sequencing and annotation.</title>
        <authorList>
            <consortium name="The Broad Institute Genomics Platform"/>
            <consortium name="The Broad Institute Genome Sequencing Center for Infectious Disease"/>
            <person name="Wu L."/>
            <person name="Ma J."/>
        </authorList>
    </citation>
    <scope>NUCLEOTIDE SEQUENCE [LARGE SCALE GENOMIC DNA]</scope>
    <source>
        <strain evidence="2">CGMCC 4.1467</strain>
    </source>
</reference>
<protein>
    <submittedName>
        <fullName evidence="1">Uncharacterized protein</fullName>
    </submittedName>
</protein>
<dbReference type="EMBL" id="JBHTBS010000004">
    <property type="protein sequence ID" value="MFC7337450.1"/>
    <property type="molecule type" value="Genomic_DNA"/>
</dbReference>
<accession>A0ABW2L7A8</accession>
<dbReference type="Proteomes" id="UP001596472">
    <property type="component" value="Unassembled WGS sequence"/>
</dbReference>
<sequence>MTIEAILRKSIRYDRGGKPVEVVIPYDEFVDFMESNGLDLSEEEKESIAEAKADREAGRSENFVALEDLEKELGI</sequence>
<name>A0ABW2L7A8_9BACT</name>
<dbReference type="RefSeq" id="WP_379711727.1">
    <property type="nucleotide sequence ID" value="NZ_JBHTBS010000004.1"/>
</dbReference>
<gene>
    <name evidence="1" type="ORF">ACFQY0_09710</name>
</gene>